<evidence type="ECO:0000256" key="1">
    <source>
        <dbReference type="ARBA" id="ARBA00012864"/>
    </source>
</evidence>
<feature type="binding site" evidence="7">
    <location>
        <position position="338"/>
    </location>
    <ligand>
        <name>4-imidazolone-5-propanoate</name>
        <dbReference type="ChEBI" id="CHEBI:77893"/>
    </ligand>
</feature>
<dbReference type="HAMAP" id="MF_00372">
    <property type="entry name" value="HutI"/>
    <property type="match status" value="1"/>
</dbReference>
<feature type="binding site" evidence="7">
    <location>
        <position position="88"/>
    </location>
    <ligand>
        <name>Fe(3+)</name>
        <dbReference type="ChEBI" id="CHEBI:29034"/>
    </ligand>
</feature>
<evidence type="ECO:0000256" key="7">
    <source>
        <dbReference type="HAMAP-Rule" id="MF_00372"/>
    </source>
</evidence>
<comment type="subcellular location">
    <subcellularLocation>
        <location evidence="7">Cytoplasm</location>
    </subcellularLocation>
</comment>
<evidence type="ECO:0000256" key="4">
    <source>
        <dbReference type="ARBA" id="ARBA00022808"/>
    </source>
</evidence>
<dbReference type="SUPFAM" id="SSF51338">
    <property type="entry name" value="Composite domain of metallo-dependent hydrolases"/>
    <property type="match status" value="1"/>
</dbReference>
<comment type="caution">
    <text evidence="9">The sequence shown here is derived from an EMBL/GenBank/DDBJ whole genome shotgun (WGS) entry which is preliminary data.</text>
</comment>
<feature type="binding site" evidence="7">
    <location>
        <position position="333"/>
    </location>
    <ligand>
        <name>Fe(3+)</name>
        <dbReference type="ChEBI" id="CHEBI:29034"/>
    </ligand>
</feature>
<evidence type="ECO:0000256" key="3">
    <source>
        <dbReference type="ARBA" id="ARBA00022801"/>
    </source>
</evidence>
<dbReference type="Gene3D" id="2.30.40.10">
    <property type="entry name" value="Urease, subunit C, domain 1"/>
    <property type="match status" value="1"/>
</dbReference>
<feature type="domain" description="Amidohydrolase-related" evidence="8">
    <location>
        <begin position="80"/>
        <end position="401"/>
    </location>
</feature>
<gene>
    <name evidence="7" type="primary">hutI</name>
    <name evidence="9" type="ORF">V5J35_000672</name>
</gene>
<dbReference type="PANTHER" id="PTHR42752">
    <property type="entry name" value="IMIDAZOLONEPROPIONASE"/>
    <property type="match status" value="1"/>
</dbReference>
<dbReference type="Proteomes" id="UP001549366">
    <property type="component" value="Unassembled WGS sequence"/>
</dbReference>
<evidence type="ECO:0000313" key="9">
    <source>
        <dbReference type="EMBL" id="MET4755480.1"/>
    </source>
</evidence>
<dbReference type="InterPro" id="IPR032466">
    <property type="entry name" value="Metal_Hydrolase"/>
</dbReference>
<dbReference type="PANTHER" id="PTHR42752:SF1">
    <property type="entry name" value="IMIDAZOLONEPROPIONASE-RELATED"/>
    <property type="match status" value="1"/>
</dbReference>
<dbReference type="InterPro" id="IPR005920">
    <property type="entry name" value="HutI"/>
</dbReference>
<dbReference type="InterPro" id="IPR006680">
    <property type="entry name" value="Amidohydro-rel"/>
</dbReference>
<dbReference type="RefSeq" id="WP_354009899.1">
    <property type="nucleotide sequence ID" value="NZ_JBEWTA010000001.1"/>
</dbReference>
<feature type="binding site" evidence="7">
    <location>
        <position position="333"/>
    </location>
    <ligand>
        <name>Zn(2+)</name>
        <dbReference type="ChEBI" id="CHEBI:29105"/>
    </ligand>
</feature>
<feature type="binding site" evidence="7">
    <location>
        <position position="88"/>
    </location>
    <ligand>
        <name>Zn(2+)</name>
        <dbReference type="ChEBI" id="CHEBI:29105"/>
    </ligand>
</feature>
<dbReference type="Pfam" id="PF01979">
    <property type="entry name" value="Amidohydro_1"/>
    <property type="match status" value="1"/>
</dbReference>
<keyword evidence="3 7" id="KW-0378">Hydrolase</keyword>
<keyword evidence="7" id="KW-0963">Cytoplasm</keyword>
<dbReference type="NCBIfam" id="TIGR01224">
    <property type="entry name" value="hutI"/>
    <property type="match status" value="1"/>
</dbReference>
<reference evidence="9 10" key="1">
    <citation type="submission" date="2024-06" db="EMBL/GenBank/DDBJ databases">
        <title>Genomic Encyclopedia of Type Strains, Phase V (KMG-V): Genome sequencing to study the core and pangenomes of soil and plant-associated prokaryotes.</title>
        <authorList>
            <person name="Whitman W."/>
        </authorList>
    </citation>
    <scope>NUCLEOTIDE SEQUENCE [LARGE SCALE GENOMIC DNA]</scope>
    <source>
        <strain evidence="9 10">NE40</strain>
    </source>
</reference>
<evidence type="ECO:0000256" key="2">
    <source>
        <dbReference type="ARBA" id="ARBA00022723"/>
    </source>
</evidence>
<keyword evidence="10" id="KW-1185">Reference proteome</keyword>
<feature type="binding site" evidence="7">
    <location>
        <position position="160"/>
    </location>
    <ligand>
        <name>4-imidazolone-5-propanoate</name>
        <dbReference type="ChEBI" id="CHEBI:77893"/>
    </ligand>
</feature>
<comment type="similarity">
    <text evidence="7">Belongs to the metallo-dependent hydrolases superfamily. HutI family.</text>
</comment>
<name>A0ABV2SCI7_9GAMM</name>
<keyword evidence="5 7" id="KW-0862">Zinc</keyword>
<comment type="pathway">
    <text evidence="7">Amino-acid degradation; L-histidine degradation into L-glutamate; N-formimidoyl-L-glutamate from L-histidine: step 3/3.</text>
</comment>
<feature type="binding site" evidence="7">
    <location>
        <position position="258"/>
    </location>
    <ligand>
        <name>Fe(3+)</name>
        <dbReference type="ChEBI" id="CHEBI:29034"/>
    </ligand>
</feature>
<dbReference type="CDD" id="cd01296">
    <property type="entry name" value="Imidazolone-5PH"/>
    <property type="match status" value="1"/>
</dbReference>
<dbReference type="EMBL" id="JBEWTB010000002">
    <property type="protein sequence ID" value="MET4755480.1"/>
    <property type="molecule type" value="Genomic_DNA"/>
</dbReference>
<dbReference type="Gene3D" id="3.20.20.140">
    <property type="entry name" value="Metal-dependent hydrolases"/>
    <property type="match status" value="1"/>
</dbReference>
<dbReference type="GO" id="GO:0050480">
    <property type="term" value="F:imidazolonepropionase activity"/>
    <property type="evidence" value="ECO:0007669"/>
    <property type="project" value="UniProtKB-EC"/>
</dbReference>
<comment type="cofactor">
    <cofactor evidence="7">
        <name>Zn(2+)</name>
        <dbReference type="ChEBI" id="CHEBI:29105"/>
    </cofactor>
    <cofactor evidence="7">
        <name>Fe(3+)</name>
        <dbReference type="ChEBI" id="CHEBI:29034"/>
    </cofactor>
    <text evidence="7">Binds 1 zinc or iron ion per subunit.</text>
</comment>
<evidence type="ECO:0000259" key="8">
    <source>
        <dbReference type="Pfam" id="PF01979"/>
    </source>
</evidence>
<protein>
    <recommendedName>
        <fullName evidence="1 7">Imidazolonepropionase</fullName>
        <ecNumber evidence="1 7">3.5.2.7</ecNumber>
    </recommendedName>
    <alternativeName>
        <fullName evidence="7">Imidazolone-5-propionate hydrolase</fullName>
    </alternativeName>
</protein>
<accession>A0ABV2SCI7</accession>
<feature type="binding site" evidence="7">
    <location>
        <position position="90"/>
    </location>
    <ligand>
        <name>Zn(2+)</name>
        <dbReference type="ChEBI" id="CHEBI:29105"/>
    </ligand>
</feature>
<dbReference type="EC" id="3.5.2.7" evidence="1 7"/>
<feature type="binding site" evidence="7">
    <location>
        <position position="160"/>
    </location>
    <ligand>
        <name>N-formimidoyl-L-glutamate</name>
        <dbReference type="ChEBI" id="CHEBI:58928"/>
    </ligand>
</feature>
<keyword evidence="6 7" id="KW-0408">Iron</keyword>
<evidence type="ECO:0000256" key="6">
    <source>
        <dbReference type="ARBA" id="ARBA00023004"/>
    </source>
</evidence>
<comment type="catalytic activity">
    <reaction evidence="7">
        <text>4-imidazolone-5-propanoate + H2O = N-formimidoyl-L-glutamate</text>
        <dbReference type="Rhea" id="RHEA:23660"/>
        <dbReference type="ChEBI" id="CHEBI:15377"/>
        <dbReference type="ChEBI" id="CHEBI:58928"/>
        <dbReference type="ChEBI" id="CHEBI:77893"/>
        <dbReference type="EC" id="3.5.2.7"/>
    </reaction>
</comment>
<feature type="binding site" evidence="7">
    <location>
        <position position="337"/>
    </location>
    <ligand>
        <name>N-formimidoyl-L-glutamate</name>
        <dbReference type="ChEBI" id="CHEBI:58928"/>
    </ligand>
</feature>
<feature type="binding site" evidence="7">
    <location>
        <position position="97"/>
    </location>
    <ligand>
        <name>4-imidazolone-5-propanoate</name>
        <dbReference type="ChEBI" id="CHEBI:77893"/>
    </ligand>
</feature>
<keyword evidence="2 7" id="KW-0479">Metal-binding</keyword>
<organism evidence="9 10">
    <name type="scientific">Endozoicomonas lisbonensis</name>
    <dbReference type="NCBI Taxonomy" id="3120522"/>
    <lineage>
        <taxon>Bacteria</taxon>
        <taxon>Pseudomonadati</taxon>
        <taxon>Pseudomonadota</taxon>
        <taxon>Gammaproteobacteria</taxon>
        <taxon>Oceanospirillales</taxon>
        <taxon>Endozoicomonadaceae</taxon>
        <taxon>Endozoicomonas</taxon>
    </lineage>
</organism>
<evidence type="ECO:0000313" key="10">
    <source>
        <dbReference type="Proteomes" id="UP001549366"/>
    </source>
</evidence>
<dbReference type="InterPro" id="IPR011059">
    <property type="entry name" value="Metal-dep_hydrolase_composite"/>
</dbReference>
<comment type="function">
    <text evidence="7">Catalyzes the hydrolytic cleavage of the carbon-nitrogen bond in imidazolone-5-propanoate to yield N-formimidoyl-L-glutamate. It is the third step in the universal histidine degradation pathway.</text>
</comment>
<dbReference type="SUPFAM" id="SSF51556">
    <property type="entry name" value="Metallo-dependent hydrolases"/>
    <property type="match status" value="1"/>
</dbReference>
<proteinExistence type="inferred from homology"/>
<keyword evidence="4 7" id="KW-0369">Histidine metabolism</keyword>
<feature type="binding site" evidence="7">
    <location>
        <position position="258"/>
    </location>
    <ligand>
        <name>Zn(2+)</name>
        <dbReference type="ChEBI" id="CHEBI:29105"/>
    </ligand>
</feature>
<feature type="binding site" evidence="7">
    <location>
        <position position="90"/>
    </location>
    <ligand>
        <name>Fe(3+)</name>
        <dbReference type="ChEBI" id="CHEBI:29034"/>
    </ligand>
</feature>
<sequence length="428" mass="46680">MPEHQHLMPKPQMISLKDCSRVWINVNLATFDPALSDAYGVQTKCALGVQDGRIACIEPMSSVTATSLPYDVIDGHNGWLTPGLIDCHTHLVFGGNRANEFEQRQQGKSYQEIARKGGGILSTVRATRVRSREQLIKSALPRLEALIKEGVTTVEIKSGYGLNLPDEIKMLEVARELGRRVPIRVKTTLLAAHALPPEYAGRADDYIDLVCNEIIPTVAEQGLADAVDVFCETIGFNLKQCERVFHTALDHNLAIKGHTEQLSLTHASSLAASMGALSCDHLEYLDETGAVDLAQSGTVAVLLPGAFYYLKQSRKPPIELLRRFKVPMAVATDINPGSSPLASIRLMMNMSCILFQLSAAEAIAGTTREAARALGIIDNFGTIEVGKIADLCLWDTNHPNELPYELGHSPLQQRILGGDIAHGDSLWT</sequence>
<feature type="binding site" evidence="7">
    <location>
        <position position="261"/>
    </location>
    <ligand>
        <name>4-imidazolone-5-propanoate</name>
        <dbReference type="ChEBI" id="CHEBI:77893"/>
    </ligand>
</feature>
<evidence type="ECO:0000256" key="5">
    <source>
        <dbReference type="ARBA" id="ARBA00022833"/>
    </source>
</evidence>
<feature type="binding site" evidence="7">
    <location>
        <position position="193"/>
    </location>
    <ligand>
        <name>4-imidazolone-5-propanoate</name>
        <dbReference type="ChEBI" id="CHEBI:77893"/>
    </ligand>
</feature>
<feature type="binding site" evidence="7">
    <location>
        <position position="335"/>
    </location>
    <ligand>
        <name>N-formimidoyl-L-glutamate</name>
        <dbReference type="ChEBI" id="CHEBI:58928"/>
    </ligand>
</feature>